<dbReference type="KEGG" id="mass:CR152_30060"/>
<dbReference type="Proteomes" id="UP000229897">
    <property type="component" value="Chromosome"/>
</dbReference>
<dbReference type="Pfam" id="PF05521">
    <property type="entry name" value="Phage_HCP"/>
    <property type="match status" value="1"/>
</dbReference>
<dbReference type="AlphaFoldDB" id="A0A2D2DTH6"/>
<dbReference type="InterPro" id="IPR008767">
    <property type="entry name" value="Phage_SPP1_head-tail_adaptor"/>
</dbReference>
<dbReference type="OrthoDB" id="8758324at2"/>
<evidence type="ECO:0000313" key="2">
    <source>
        <dbReference type="Proteomes" id="UP000229897"/>
    </source>
</evidence>
<proteinExistence type="predicted"/>
<dbReference type="InterPro" id="IPR038666">
    <property type="entry name" value="SSP1_head-tail_sf"/>
</dbReference>
<name>A0A2D2DTH6_9BURK</name>
<dbReference type="EMBL" id="CP024608">
    <property type="protein sequence ID" value="ATQ78282.1"/>
    <property type="molecule type" value="Genomic_DNA"/>
</dbReference>
<sequence length="115" mass="12897">MAAPFKCDEKVTIEQLVGEPDPVYGTETKTWVPMLVRYWANVQDELPSRAETTKNGLGKSVQRTRLRMQGAHTVTGDMRVILHSRGDRVMQIIAGPALLDDRVHTEFQLEGYANG</sequence>
<evidence type="ECO:0008006" key="3">
    <source>
        <dbReference type="Google" id="ProtNLM"/>
    </source>
</evidence>
<evidence type="ECO:0000313" key="1">
    <source>
        <dbReference type="EMBL" id="ATQ78282.1"/>
    </source>
</evidence>
<reference evidence="1" key="1">
    <citation type="submission" date="2017-10" db="EMBL/GenBank/DDBJ databases">
        <title>Massilia psychrophilum sp. nov., a novel purple-pigmented bacterium isolated from Tianshan glacier, Xinjiang Municipality, China.</title>
        <authorList>
            <person name="Wang H."/>
        </authorList>
    </citation>
    <scope>NUCLEOTIDE SEQUENCE [LARGE SCALE GENOMIC DNA]</scope>
    <source>
        <strain evidence="1">B2</strain>
    </source>
</reference>
<dbReference type="Gene3D" id="2.40.10.270">
    <property type="entry name" value="Bacteriophage SPP1 head-tail adaptor protein"/>
    <property type="match status" value="1"/>
</dbReference>
<organism evidence="1 2">
    <name type="scientific">Massilia violaceinigra</name>
    <dbReference type="NCBI Taxonomy" id="2045208"/>
    <lineage>
        <taxon>Bacteria</taxon>
        <taxon>Pseudomonadati</taxon>
        <taxon>Pseudomonadota</taxon>
        <taxon>Betaproteobacteria</taxon>
        <taxon>Burkholderiales</taxon>
        <taxon>Oxalobacteraceae</taxon>
        <taxon>Telluria group</taxon>
        <taxon>Massilia</taxon>
    </lineage>
</organism>
<accession>A0A2D2DTH6</accession>
<keyword evidence="2" id="KW-1185">Reference proteome</keyword>
<dbReference type="RefSeq" id="WP_099881163.1">
    <property type="nucleotide sequence ID" value="NZ_CP024608.1"/>
</dbReference>
<gene>
    <name evidence="1" type="ORF">CR152_30060</name>
</gene>
<protein>
    <recommendedName>
        <fullName evidence="3">Head-tail adaptor protein</fullName>
    </recommendedName>
</protein>